<dbReference type="HOGENOM" id="CLU_033323_8_3_6"/>
<dbReference type="STRING" id="717774.Marme_3161"/>
<dbReference type="EMBL" id="CP002583">
    <property type="protein sequence ID" value="ADZ92379.1"/>
    <property type="molecule type" value="Genomic_DNA"/>
</dbReference>
<organism evidence="1 2">
    <name type="scientific">Marinomonas mediterranea (strain ATCC 700492 / JCM 21426 / NBRC 103028 / MMB-1)</name>
    <dbReference type="NCBI Taxonomy" id="717774"/>
    <lineage>
        <taxon>Bacteria</taxon>
        <taxon>Pseudomonadati</taxon>
        <taxon>Pseudomonadota</taxon>
        <taxon>Gammaproteobacteria</taxon>
        <taxon>Oceanospirillales</taxon>
        <taxon>Oceanospirillaceae</taxon>
        <taxon>Marinomonas</taxon>
    </lineage>
</organism>
<proteinExistence type="predicted"/>
<dbReference type="InterPro" id="IPR029033">
    <property type="entry name" value="His_PPase_superfam"/>
</dbReference>
<dbReference type="SUPFAM" id="SSF53254">
    <property type="entry name" value="Phosphoglycerate mutase-like"/>
    <property type="match status" value="1"/>
</dbReference>
<dbReference type="InterPro" id="IPR013078">
    <property type="entry name" value="His_Pase_superF_clade-1"/>
</dbReference>
<reference evidence="1 2" key="1">
    <citation type="journal article" date="2012" name="Stand. Genomic Sci.">
        <title>Complete genome sequence of the melanogenic marine bacterium Marinomonas mediterranea type strain (MMB-1(T)).</title>
        <authorList>
            <person name="Lucas-Elio P."/>
            <person name="Goodwin L."/>
            <person name="Woyke T."/>
            <person name="Pitluck S."/>
            <person name="Nolan M."/>
            <person name="Kyrpides N.C."/>
            <person name="Detter J.C."/>
            <person name="Copeland A."/>
            <person name="Teshima H."/>
            <person name="Bruce D."/>
            <person name="Detter C."/>
            <person name="Tapia R."/>
            <person name="Han S."/>
            <person name="Land M.L."/>
            <person name="Ivanova N."/>
            <person name="Mikhailova N."/>
            <person name="Johnston A.W."/>
            <person name="Sanchez-Amat A."/>
        </authorList>
    </citation>
    <scope>NUCLEOTIDE SEQUENCE [LARGE SCALE GENOMIC DNA]</scope>
    <source>
        <strain evidence="2">ATCC 700492 / JCM 21426 / NBRC 103028 / MMB-1</strain>
    </source>
</reference>
<dbReference type="SMART" id="SM00855">
    <property type="entry name" value="PGAM"/>
    <property type="match status" value="1"/>
</dbReference>
<dbReference type="eggNOG" id="COG0406">
    <property type="taxonomic scope" value="Bacteria"/>
</dbReference>
<dbReference type="PATRIC" id="fig|717774.3.peg.3252"/>
<evidence type="ECO:0000313" key="2">
    <source>
        <dbReference type="Proteomes" id="UP000001062"/>
    </source>
</evidence>
<dbReference type="AlphaFoldDB" id="F2K2Z0"/>
<dbReference type="RefSeq" id="WP_013662281.1">
    <property type="nucleotide sequence ID" value="NC_015276.1"/>
</dbReference>
<dbReference type="Proteomes" id="UP000001062">
    <property type="component" value="Chromosome"/>
</dbReference>
<name>F2K2Z0_MARM1</name>
<accession>F2K2Z0</accession>
<keyword evidence="2" id="KW-1185">Reference proteome</keyword>
<dbReference type="Pfam" id="PF00300">
    <property type="entry name" value="His_Phos_1"/>
    <property type="match status" value="1"/>
</dbReference>
<dbReference type="CDD" id="cd07040">
    <property type="entry name" value="HP"/>
    <property type="match status" value="1"/>
</dbReference>
<evidence type="ECO:0000313" key="1">
    <source>
        <dbReference type="EMBL" id="ADZ92379.1"/>
    </source>
</evidence>
<dbReference type="OrthoDB" id="9783269at2"/>
<sequence length="201" mass="22780">MKLFLVRHPEPDVEKGFCYGKLDVPIVSSWHQDAVYLSQWLERRRLPKIQSFHSPLSRASKLALSVNPNSKPIGELAELDFGLWEGQNWSTISREEIDEWGADLQFSAPYKGESLEDLRLRVMPKVNALIDEADSDIVLYTHSGVIKVIVSVLCQWPVSECHRINIGYSSVTQLTINDDRDNRYISLDLLGAGDWVGLAVE</sequence>
<protein>
    <submittedName>
        <fullName evidence="1">Phosphoglycerate mutase</fullName>
    </submittedName>
</protein>
<dbReference type="Gene3D" id="3.40.50.1240">
    <property type="entry name" value="Phosphoglycerate mutase-like"/>
    <property type="match status" value="1"/>
</dbReference>
<gene>
    <name evidence="1" type="ordered locus">Marme_3161</name>
</gene>
<dbReference type="KEGG" id="mme:Marme_3161"/>